<keyword evidence="3" id="KW-1185">Reference proteome</keyword>
<dbReference type="PANTHER" id="PTHR48098:SF6">
    <property type="entry name" value="FERRI-BACILLIBACTIN ESTERASE BESA"/>
    <property type="match status" value="1"/>
</dbReference>
<dbReference type="Gene3D" id="3.40.50.1820">
    <property type="entry name" value="alpha/beta hydrolase"/>
    <property type="match status" value="1"/>
</dbReference>
<protein>
    <submittedName>
        <fullName evidence="2">Alpha/beta hydrolase-fold protein</fullName>
    </submittedName>
</protein>
<evidence type="ECO:0000313" key="2">
    <source>
        <dbReference type="EMBL" id="MDH5831496.1"/>
    </source>
</evidence>
<dbReference type="InterPro" id="IPR000801">
    <property type="entry name" value="Esterase-like"/>
</dbReference>
<sequence>MRRLFCVLGLWLCAMAAAAALPADERAPPVPLDHLPALRGGYFPLVDAASGRTHHVYVRLPAGYEEAPEASWPVVYLLDGDSLFPLLAPTHLFLTYDEGLPEAIVVGIAYGDFDPSINRRDHDFTAVGPDSAPDQGGAEAYHRFLRAQVLPQVESRYRADPARRVLVGQSRGGYFVLWSALRDPDLFQGRIASNPVFAPAREQLFDAPAAHRRDDLAVVVVSGARDTAPRVQGAAEWTAAWTGRADAPWDVDLVVLPEGTHAASIGEGYRRAMLQLFGQAPVPVR</sequence>
<dbReference type="PANTHER" id="PTHR48098">
    <property type="entry name" value="ENTEROCHELIN ESTERASE-RELATED"/>
    <property type="match status" value="1"/>
</dbReference>
<feature type="signal peptide" evidence="1">
    <location>
        <begin position="1"/>
        <end position="19"/>
    </location>
</feature>
<name>A0ABT6JN37_9GAMM</name>
<dbReference type="GO" id="GO:0016787">
    <property type="term" value="F:hydrolase activity"/>
    <property type="evidence" value="ECO:0007669"/>
    <property type="project" value="UniProtKB-KW"/>
</dbReference>
<proteinExistence type="predicted"/>
<keyword evidence="2" id="KW-0378">Hydrolase</keyword>
<dbReference type="RefSeq" id="WP_280602461.1">
    <property type="nucleotide sequence ID" value="NZ_JARXRN010000028.1"/>
</dbReference>
<evidence type="ECO:0000313" key="3">
    <source>
        <dbReference type="Proteomes" id="UP001156831"/>
    </source>
</evidence>
<organism evidence="2 3">
    <name type="scientific">Luteimonas rhizosphaericola</name>
    <dbReference type="NCBI Taxonomy" id="3042024"/>
    <lineage>
        <taxon>Bacteria</taxon>
        <taxon>Pseudomonadati</taxon>
        <taxon>Pseudomonadota</taxon>
        <taxon>Gammaproteobacteria</taxon>
        <taxon>Lysobacterales</taxon>
        <taxon>Lysobacteraceae</taxon>
        <taxon>Luteimonas</taxon>
    </lineage>
</organism>
<reference evidence="2 3" key="1">
    <citation type="submission" date="2023-04" db="EMBL/GenBank/DDBJ databases">
        <title>Luteimonas sp. M1R5S18.</title>
        <authorList>
            <person name="Sun J.-Q."/>
        </authorList>
    </citation>
    <scope>NUCLEOTIDE SEQUENCE [LARGE SCALE GENOMIC DNA]</scope>
    <source>
        <strain evidence="2 3">M1R5S18</strain>
    </source>
</reference>
<dbReference type="EMBL" id="JARXRN010000028">
    <property type="protein sequence ID" value="MDH5831496.1"/>
    <property type="molecule type" value="Genomic_DNA"/>
</dbReference>
<dbReference type="Proteomes" id="UP001156831">
    <property type="component" value="Unassembled WGS sequence"/>
</dbReference>
<accession>A0ABT6JN37</accession>
<dbReference type="Pfam" id="PF00756">
    <property type="entry name" value="Esterase"/>
    <property type="match status" value="1"/>
</dbReference>
<dbReference type="SUPFAM" id="SSF53474">
    <property type="entry name" value="alpha/beta-Hydrolases"/>
    <property type="match status" value="1"/>
</dbReference>
<gene>
    <name evidence="2" type="ORF">QFW80_13320</name>
</gene>
<feature type="chain" id="PRO_5047295375" evidence="1">
    <location>
        <begin position="20"/>
        <end position="285"/>
    </location>
</feature>
<dbReference type="InterPro" id="IPR050583">
    <property type="entry name" value="Mycobacterial_A85_antigen"/>
</dbReference>
<keyword evidence="1" id="KW-0732">Signal</keyword>
<dbReference type="InterPro" id="IPR029058">
    <property type="entry name" value="AB_hydrolase_fold"/>
</dbReference>
<comment type="caution">
    <text evidence="2">The sequence shown here is derived from an EMBL/GenBank/DDBJ whole genome shotgun (WGS) entry which is preliminary data.</text>
</comment>
<evidence type="ECO:0000256" key="1">
    <source>
        <dbReference type="SAM" id="SignalP"/>
    </source>
</evidence>